<keyword evidence="4" id="KW-0418">Kinase</keyword>
<dbReference type="InterPro" id="IPR015433">
    <property type="entry name" value="PI3/4_kinase"/>
</dbReference>
<dbReference type="GO" id="GO:0005942">
    <property type="term" value="C:phosphatidylinositol 3-kinase complex"/>
    <property type="evidence" value="ECO:0007669"/>
    <property type="project" value="TreeGrafter"/>
</dbReference>
<dbReference type="GO" id="GO:0005886">
    <property type="term" value="C:plasma membrane"/>
    <property type="evidence" value="ECO:0007669"/>
    <property type="project" value="TreeGrafter"/>
</dbReference>
<dbReference type="VEuPathDB" id="FungiDB:H257_08752"/>
<dbReference type="InterPro" id="IPR000403">
    <property type="entry name" value="PI3/4_kinase_cat_dom"/>
</dbReference>
<dbReference type="Gene3D" id="1.25.40.70">
    <property type="entry name" value="Phosphatidylinositol 3-kinase, accessory domain (PIK)"/>
    <property type="match status" value="1"/>
</dbReference>
<dbReference type="SUPFAM" id="SSF48371">
    <property type="entry name" value="ARM repeat"/>
    <property type="match status" value="1"/>
</dbReference>
<evidence type="ECO:0000259" key="7">
    <source>
        <dbReference type="PROSITE" id="PS51545"/>
    </source>
</evidence>
<evidence type="ECO:0000256" key="1">
    <source>
        <dbReference type="ARBA" id="ARBA00012073"/>
    </source>
</evidence>
<keyword evidence="3" id="KW-0547">Nucleotide-binding</keyword>
<dbReference type="PROSITE" id="PS50290">
    <property type="entry name" value="PI3_4_KINASE_3"/>
    <property type="match status" value="1"/>
</dbReference>
<comment type="caution">
    <text evidence="8">The sequence shown here is derived from an EMBL/GenBank/DDBJ whole genome shotgun (WGS) entry which is preliminary data.</text>
</comment>
<evidence type="ECO:0000256" key="2">
    <source>
        <dbReference type="ARBA" id="ARBA00022679"/>
    </source>
</evidence>
<dbReference type="SMART" id="SM00146">
    <property type="entry name" value="PI3Kc"/>
    <property type="match status" value="1"/>
</dbReference>
<accession>A0A397B2A4</accession>
<dbReference type="InterPro" id="IPR036940">
    <property type="entry name" value="PI3/4_kinase_cat_sf"/>
</dbReference>
<dbReference type="InterPro" id="IPR042236">
    <property type="entry name" value="PI3K_accessory_sf"/>
</dbReference>
<dbReference type="InterPro" id="IPR016024">
    <property type="entry name" value="ARM-type_fold"/>
</dbReference>
<evidence type="ECO:0000256" key="5">
    <source>
        <dbReference type="ARBA" id="ARBA00022840"/>
    </source>
</evidence>
<dbReference type="PROSITE" id="PS00916">
    <property type="entry name" value="PI3_4_KINASE_2"/>
    <property type="match status" value="1"/>
</dbReference>
<evidence type="ECO:0000259" key="6">
    <source>
        <dbReference type="PROSITE" id="PS50290"/>
    </source>
</evidence>
<dbReference type="FunFam" id="3.30.1010.10:FF:000008">
    <property type="entry name" value="Phosphatidylinositol 4,5-bisphosphate 3-kinase catalytic subunit gamma"/>
    <property type="match status" value="1"/>
</dbReference>
<dbReference type="InterPro" id="IPR018936">
    <property type="entry name" value="PI3/4_kinase_CS"/>
</dbReference>
<dbReference type="PROSITE" id="PS51545">
    <property type="entry name" value="PIK_HELICAL"/>
    <property type="match status" value="1"/>
</dbReference>
<dbReference type="GO" id="GO:0005524">
    <property type="term" value="F:ATP binding"/>
    <property type="evidence" value="ECO:0007669"/>
    <property type="project" value="UniProtKB-KW"/>
</dbReference>
<dbReference type="PANTHER" id="PTHR10048:SF14">
    <property type="entry name" value="LD28067P"/>
    <property type="match status" value="1"/>
</dbReference>
<dbReference type="PANTHER" id="PTHR10048">
    <property type="entry name" value="PHOSPHATIDYLINOSITOL KINASE"/>
    <property type="match status" value="1"/>
</dbReference>
<feature type="non-terminal residue" evidence="8">
    <location>
        <position position="1"/>
    </location>
</feature>
<gene>
    <name evidence="8" type="ORF">DYB36_008170</name>
</gene>
<dbReference type="GO" id="GO:0016303">
    <property type="term" value="F:1-phosphatidylinositol-3-kinase activity"/>
    <property type="evidence" value="ECO:0007669"/>
    <property type="project" value="UniProtKB-EC"/>
</dbReference>
<reference evidence="8 9" key="1">
    <citation type="submission" date="2018-08" db="EMBL/GenBank/DDBJ databases">
        <title>Aphanomyces genome sequencing and annotation.</title>
        <authorList>
            <person name="Minardi D."/>
            <person name="Oidtmann B."/>
            <person name="Van Der Giezen M."/>
            <person name="Studholme D.J."/>
        </authorList>
    </citation>
    <scope>NUCLEOTIDE SEQUENCE [LARGE SCALE GENOMIC DNA]</scope>
    <source>
        <strain evidence="8 9">Kv</strain>
    </source>
</reference>
<evidence type="ECO:0000313" key="8">
    <source>
        <dbReference type="EMBL" id="RHY14278.1"/>
    </source>
</evidence>
<evidence type="ECO:0000256" key="3">
    <source>
        <dbReference type="ARBA" id="ARBA00022741"/>
    </source>
</evidence>
<dbReference type="SMART" id="SM00145">
    <property type="entry name" value="PI3Ka"/>
    <property type="match status" value="1"/>
</dbReference>
<feature type="domain" description="PIK helical" evidence="7">
    <location>
        <begin position="1"/>
        <end position="95"/>
    </location>
</feature>
<dbReference type="GO" id="GO:0040012">
    <property type="term" value="P:regulation of locomotion"/>
    <property type="evidence" value="ECO:0007669"/>
    <property type="project" value="UniProtKB-ARBA"/>
</dbReference>
<proteinExistence type="predicted"/>
<dbReference type="Pfam" id="PF00454">
    <property type="entry name" value="PI3_PI4_kinase"/>
    <property type="match status" value="1"/>
</dbReference>
<keyword evidence="2" id="KW-0808">Transferase</keyword>
<dbReference type="AlphaFoldDB" id="A0A397B2A4"/>
<dbReference type="Gene3D" id="1.10.1070.11">
    <property type="entry name" value="Phosphatidylinositol 3-/4-kinase, catalytic domain"/>
    <property type="match status" value="2"/>
</dbReference>
<dbReference type="GO" id="GO:0005737">
    <property type="term" value="C:cytoplasm"/>
    <property type="evidence" value="ECO:0007669"/>
    <property type="project" value="TreeGrafter"/>
</dbReference>
<protein>
    <recommendedName>
        <fullName evidence="1">phosphatidylinositol 3-kinase</fullName>
        <ecNumber evidence="1">2.7.1.137</ecNumber>
    </recommendedName>
</protein>
<feature type="domain" description="PI3K/PI4K catalytic" evidence="6">
    <location>
        <begin position="170"/>
        <end position="430"/>
    </location>
</feature>
<dbReference type="PROSITE" id="PS00915">
    <property type="entry name" value="PI3_4_KINASE_1"/>
    <property type="match status" value="1"/>
</dbReference>
<dbReference type="EC" id="2.7.1.137" evidence="1"/>
<evidence type="ECO:0000313" key="9">
    <source>
        <dbReference type="Proteomes" id="UP000265427"/>
    </source>
</evidence>
<dbReference type="SUPFAM" id="SSF56112">
    <property type="entry name" value="Protein kinase-like (PK-like)"/>
    <property type="match status" value="1"/>
</dbReference>
<dbReference type="Pfam" id="PF00613">
    <property type="entry name" value="PI3Ka"/>
    <property type="match status" value="1"/>
</dbReference>
<evidence type="ECO:0000256" key="4">
    <source>
        <dbReference type="ARBA" id="ARBA00022777"/>
    </source>
</evidence>
<dbReference type="GO" id="GO:0048015">
    <property type="term" value="P:phosphatidylinositol-mediated signaling"/>
    <property type="evidence" value="ECO:0007669"/>
    <property type="project" value="TreeGrafter"/>
</dbReference>
<dbReference type="GO" id="GO:0016477">
    <property type="term" value="P:cell migration"/>
    <property type="evidence" value="ECO:0007669"/>
    <property type="project" value="TreeGrafter"/>
</dbReference>
<dbReference type="Proteomes" id="UP000265427">
    <property type="component" value="Unassembled WGS sequence"/>
</dbReference>
<organism evidence="8 9">
    <name type="scientific">Aphanomyces astaci</name>
    <name type="common">Crayfish plague agent</name>
    <dbReference type="NCBI Taxonomy" id="112090"/>
    <lineage>
        <taxon>Eukaryota</taxon>
        <taxon>Sar</taxon>
        <taxon>Stramenopiles</taxon>
        <taxon>Oomycota</taxon>
        <taxon>Saprolegniomycetes</taxon>
        <taxon>Saprolegniales</taxon>
        <taxon>Verrucalvaceae</taxon>
        <taxon>Aphanomyces</taxon>
    </lineage>
</organism>
<dbReference type="Gene3D" id="3.30.1010.10">
    <property type="entry name" value="Phosphatidylinositol 3-kinase Catalytic Subunit, Chain A, domain 4"/>
    <property type="match status" value="1"/>
</dbReference>
<dbReference type="InterPro" id="IPR001263">
    <property type="entry name" value="PI3K_accessory_dom"/>
</dbReference>
<keyword evidence="5" id="KW-0067">ATP-binding</keyword>
<dbReference type="InterPro" id="IPR011009">
    <property type="entry name" value="Kinase-like_dom_sf"/>
</dbReference>
<dbReference type="EMBL" id="QUSZ01004440">
    <property type="protein sequence ID" value="RHY14278.1"/>
    <property type="molecule type" value="Genomic_DNA"/>
</dbReference>
<name>A0A397B2A4_APHAT</name>
<dbReference type="GO" id="GO:0043491">
    <property type="term" value="P:phosphatidylinositol 3-kinase/protein kinase B signal transduction"/>
    <property type="evidence" value="ECO:0007669"/>
    <property type="project" value="TreeGrafter"/>
</dbReference>
<dbReference type="GO" id="GO:0035005">
    <property type="term" value="F:1-phosphatidylinositol-4-phosphate 3-kinase activity"/>
    <property type="evidence" value="ECO:0007669"/>
    <property type="project" value="TreeGrafter"/>
</dbReference>
<sequence>LLLDMQFAHEGVRHFAVTRLGEMADSTFRCFLPQLVQALKYENHHVSHLAKLLIQRAIENPNQIGFDLFWAMKVESYNDQYQERYGLLLNAYTDVCSLKMRGILELQDKLFAEKGEFERICQHVKALAHAGKTKDEMVAALRERLTTLNETLPLSYQLPLDPRVEVGKIVVRKCKIMSSAKLPLWLEFENAEEGGDPVVIIFKAGDDVRQDCLTLQLITLMDEMWREDGKGLAMEPYKCVSTGPMTGMLQVVLHAVTTAAVHKRGGALGGIFGAFNDVSFSDWIAANNGDPRSYKTAVNLFLRSCAGYCVATYVLGIGDRHNDNIMVRYGIKREQTPFVFTPEMAHVFGGVGTDEFKCFQTTCGDEFNVVRRHLHLLVSLLLLMIPADMPELRTRHDISYLVEVSATERTDQEASAWFAGLIVECMNNTFKRIDNALHIIKHR</sequence>